<dbReference type="RefSeq" id="XP_016614551.1">
    <property type="nucleotide sequence ID" value="XM_016769178.1"/>
</dbReference>
<keyword evidence="4" id="KW-1185">Reference proteome</keyword>
<feature type="compositionally biased region" description="Low complexity" evidence="1">
    <location>
        <begin position="42"/>
        <end position="53"/>
    </location>
</feature>
<dbReference type="OrthoDB" id="3832628at2759"/>
<dbReference type="GeneID" id="27704394"/>
<dbReference type="InterPro" id="IPR024391">
    <property type="entry name" value="LDB19_N"/>
</dbReference>
<evidence type="ECO:0000256" key="1">
    <source>
        <dbReference type="SAM" id="MobiDB-lite"/>
    </source>
</evidence>
<sequence length="584" mass="64316">MPSRIQIHHGTSASSPRQAPSTVNDVVNALHRKLTANHLEISSNPPSRRPSFSMDSLLHPKKDKKHDEGKDRDSRNQKRLSLAGRHASKSKDRISSHSPRVVAAQPGRFEMVIESPPLVLYGTPTTSTGALLSGRLKLLIDDPTREVRLEKFAMVLQATIITKKPVGKDCKDCSEKVDDIKKWEFLSEPKTFYADEDNQFPYSYLFPGHLPASTQSQLAAIQYSLVATATTSHGEKIVLSHPLNLQRAIQPGPDKSSIRIFPPTNLTGRVQLPPIVHPIGVFPVTMSMSGVVEKRAESQVRWRLRKMAWRIEEHSKVISTPCAKHAHKVSEGKSILHSETRVLGSDELKGGWKTDFDTIGGEINMEFEASLATKSHHKASCDVESATGIEVKHNLVLELIVAEEFCPNKNPSLVTPTGAARVLRMQFGLVVTERAGMGISWDEEMPPVYEDVPPSPPGYGSSDRNDGAWGGAVMEDYDGPELEYEDLETMHSHNPHAPPSPRTSNAGLPMRDRPHHMTRDSSSGEGPSRRLSPVRRPLAGLTNDELGAEPPQYALRPTGESQDQQHNGPVEDYGEGTSSNAQRG</sequence>
<gene>
    <name evidence="3" type="ORF">Z519_11466</name>
</gene>
<feature type="region of interest" description="Disordered" evidence="1">
    <location>
        <begin position="442"/>
        <end position="475"/>
    </location>
</feature>
<reference evidence="3" key="1">
    <citation type="submission" date="2015-01" db="EMBL/GenBank/DDBJ databases">
        <title>The Genome Sequence of Cladophialophora bantiana CBS 173.52.</title>
        <authorList>
            <consortium name="The Broad Institute Genomics Platform"/>
            <person name="Cuomo C."/>
            <person name="de Hoog S."/>
            <person name="Gorbushina A."/>
            <person name="Stielow B."/>
            <person name="Teixiera M."/>
            <person name="Abouelleil A."/>
            <person name="Chapman S.B."/>
            <person name="Priest M."/>
            <person name="Young S.K."/>
            <person name="Wortman J."/>
            <person name="Nusbaum C."/>
            <person name="Birren B."/>
        </authorList>
    </citation>
    <scope>NUCLEOTIDE SEQUENCE [LARGE SCALE GENOMIC DNA]</scope>
    <source>
        <strain evidence="3">CBS 173.52</strain>
    </source>
</reference>
<dbReference type="HOGENOM" id="CLU_026015_0_0_1"/>
<accession>A0A0D2FME7</accession>
<dbReference type="Pfam" id="PF13002">
    <property type="entry name" value="LDB19"/>
    <property type="match status" value="1"/>
</dbReference>
<feature type="compositionally biased region" description="Polar residues" evidence="1">
    <location>
        <begin position="9"/>
        <end position="25"/>
    </location>
</feature>
<feature type="compositionally biased region" description="Basic and acidic residues" evidence="1">
    <location>
        <begin position="65"/>
        <end position="76"/>
    </location>
</feature>
<evidence type="ECO:0000313" key="3">
    <source>
        <dbReference type="EMBL" id="KIW87882.1"/>
    </source>
</evidence>
<dbReference type="Proteomes" id="UP000053789">
    <property type="component" value="Unassembled WGS sequence"/>
</dbReference>
<feature type="region of interest" description="Disordered" evidence="1">
    <location>
        <begin position="1"/>
        <end position="101"/>
    </location>
</feature>
<protein>
    <recommendedName>
        <fullName evidence="2">LDB19 N-terminal domain-containing protein</fullName>
    </recommendedName>
</protein>
<dbReference type="VEuPathDB" id="FungiDB:Z519_11466"/>
<organism evidence="3 4">
    <name type="scientific">Cladophialophora bantiana (strain ATCC 10958 / CBS 173.52 / CDC B-1940 / NIH 8579)</name>
    <name type="common">Xylohypha bantiana</name>
    <dbReference type="NCBI Taxonomy" id="1442370"/>
    <lineage>
        <taxon>Eukaryota</taxon>
        <taxon>Fungi</taxon>
        <taxon>Dikarya</taxon>
        <taxon>Ascomycota</taxon>
        <taxon>Pezizomycotina</taxon>
        <taxon>Eurotiomycetes</taxon>
        <taxon>Chaetothyriomycetidae</taxon>
        <taxon>Chaetothyriales</taxon>
        <taxon>Herpotrichiellaceae</taxon>
        <taxon>Cladophialophora</taxon>
    </lineage>
</organism>
<dbReference type="EMBL" id="KN847001">
    <property type="protein sequence ID" value="KIW87882.1"/>
    <property type="molecule type" value="Genomic_DNA"/>
</dbReference>
<feature type="compositionally biased region" description="Low complexity" evidence="1">
    <location>
        <begin position="529"/>
        <end position="538"/>
    </location>
</feature>
<feature type="region of interest" description="Disordered" evidence="1">
    <location>
        <begin position="490"/>
        <end position="584"/>
    </location>
</feature>
<proteinExistence type="predicted"/>
<feature type="domain" description="LDB19 N-terminal" evidence="2">
    <location>
        <begin position="154"/>
        <end position="329"/>
    </location>
</feature>
<evidence type="ECO:0000259" key="2">
    <source>
        <dbReference type="Pfam" id="PF13002"/>
    </source>
</evidence>
<dbReference type="AlphaFoldDB" id="A0A0D2FME7"/>
<name>A0A0D2FME7_CLAB1</name>
<evidence type="ECO:0000313" key="4">
    <source>
        <dbReference type="Proteomes" id="UP000053789"/>
    </source>
</evidence>
<feature type="compositionally biased region" description="Basic and acidic residues" evidence="1">
    <location>
        <begin position="510"/>
        <end position="519"/>
    </location>
</feature>